<dbReference type="Proteomes" id="UP001318860">
    <property type="component" value="Unassembled WGS sequence"/>
</dbReference>
<dbReference type="PANTHER" id="PTHR14237:SF88">
    <property type="entry name" value="PYRIDOXAL PHOSPHATE (PLP)-DEPENDENT TRANSFERASES SUPERFAMILY PROTEIN"/>
    <property type="match status" value="1"/>
</dbReference>
<evidence type="ECO:0000313" key="3">
    <source>
        <dbReference type="Proteomes" id="UP001318860"/>
    </source>
</evidence>
<gene>
    <name evidence="2" type="ORF">DH2020_040318</name>
</gene>
<dbReference type="InterPro" id="IPR002639">
    <property type="entry name" value="UreF"/>
</dbReference>
<name>A0ABR0UT93_REHGL</name>
<protein>
    <recommendedName>
        <fullName evidence="4">Molybdenum cofactor sulfurase</fullName>
    </recommendedName>
</protein>
<proteinExistence type="inferred from homology"/>
<dbReference type="SUPFAM" id="SSF53383">
    <property type="entry name" value="PLP-dependent transferases"/>
    <property type="match status" value="1"/>
</dbReference>
<comment type="similarity">
    <text evidence="1">Belongs to the UreF family.</text>
</comment>
<comment type="caution">
    <text evidence="2">The sequence shown here is derived from an EMBL/GenBank/DDBJ whole genome shotgun (WGS) entry which is preliminary data.</text>
</comment>
<evidence type="ECO:0000313" key="2">
    <source>
        <dbReference type="EMBL" id="KAK6125929.1"/>
    </source>
</evidence>
<dbReference type="InterPro" id="IPR015424">
    <property type="entry name" value="PyrdxlP-dep_Trfase"/>
</dbReference>
<sequence>MHSPRIKETTQAWLQGCCPNPIFKMPAEPEQPVTKTRSTSAACRRSFTATTTTSLFPNTHFTNHESIPCLQESFLDFIKAYPKYSDTAPVDQIRAREYSQLTLSNHVCLDYIGVGLFSQSQVKSQYSSIIPIPSSSPPPSPQSDFALFGIRFKSVSLKSQLLHGGEGSELESAIKKRIMDFLNISQNEYSMVFTANKSSAFRLVSESYPYQTSRKLLTVYDHESEALDSMINISEKRGARLMSAEFKWPRLRIHSAKLRKMIMRKRKKKKIRGLFVFPLQSRMSGASYSYQWMTLAQEHGWHVLLDACALGPKDMDSFGLSLFRPDFLICSFYKVFGENPTGFGCLFVKKSIVPILEASPGSGIVSITPANNSLRFAEDSSGTDTELEQLATLGINQEDEKQIVPIQERHILKENESSNIQCKCLDHVDSLGLMLISSRGRYLINWLVSALMKLQHPNRLDNFHLVTIYGPKVKFDRGPALAFNIYDWKGEKVEPVLVQKLADRNNISLGHGVLNHVWFSERCEEEKQMSLDRNVKEKETGSAKSRKAEFGIKVVTVALTFLANFEDVYRLWAFVAQFLDADFVEKERWRYTALNQKTIEVLVQVVYLHMEGAEEANDNKVISSQSVSLQQWSQWQLFDSILPTGGFAHSLGLEAAMQARLVVSPEDLKTYVIHLLDNTGSLLLPFVYTATISPDTQTWHKLDRLLNAMLTNEIGRKASTAQGSAL</sequence>
<evidence type="ECO:0008006" key="4">
    <source>
        <dbReference type="Google" id="ProtNLM"/>
    </source>
</evidence>
<reference evidence="2 3" key="1">
    <citation type="journal article" date="2021" name="Comput. Struct. Biotechnol. J.">
        <title>De novo genome assembly of the potent medicinal plant Rehmannia glutinosa using nanopore technology.</title>
        <authorList>
            <person name="Ma L."/>
            <person name="Dong C."/>
            <person name="Song C."/>
            <person name="Wang X."/>
            <person name="Zheng X."/>
            <person name="Niu Y."/>
            <person name="Chen S."/>
            <person name="Feng W."/>
        </authorList>
    </citation>
    <scope>NUCLEOTIDE SEQUENCE [LARGE SCALE GENOMIC DNA]</scope>
    <source>
        <strain evidence="2">DH-2019</strain>
    </source>
</reference>
<dbReference type="PANTHER" id="PTHR14237">
    <property type="entry name" value="MOLYBDOPTERIN COFACTOR SULFURASE MOSC"/>
    <property type="match status" value="1"/>
</dbReference>
<dbReference type="Gene3D" id="1.10.4190.10">
    <property type="entry name" value="Urease accessory protein UreF"/>
    <property type="match status" value="1"/>
</dbReference>
<dbReference type="InterPro" id="IPR015421">
    <property type="entry name" value="PyrdxlP-dep_Trfase_major"/>
</dbReference>
<dbReference type="InterPro" id="IPR038277">
    <property type="entry name" value="UreF_sf"/>
</dbReference>
<accession>A0ABR0UT93</accession>
<dbReference type="Gene3D" id="3.40.640.10">
    <property type="entry name" value="Type I PLP-dependent aspartate aminotransferase-like (Major domain)"/>
    <property type="match status" value="1"/>
</dbReference>
<dbReference type="Pfam" id="PF01730">
    <property type="entry name" value="UreF"/>
    <property type="match status" value="1"/>
</dbReference>
<organism evidence="2 3">
    <name type="scientific">Rehmannia glutinosa</name>
    <name type="common">Chinese foxglove</name>
    <dbReference type="NCBI Taxonomy" id="99300"/>
    <lineage>
        <taxon>Eukaryota</taxon>
        <taxon>Viridiplantae</taxon>
        <taxon>Streptophyta</taxon>
        <taxon>Embryophyta</taxon>
        <taxon>Tracheophyta</taxon>
        <taxon>Spermatophyta</taxon>
        <taxon>Magnoliopsida</taxon>
        <taxon>eudicotyledons</taxon>
        <taxon>Gunneridae</taxon>
        <taxon>Pentapetalae</taxon>
        <taxon>asterids</taxon>
        <taxon>lamiids</taxon>
        <taxon>Lamiales</taxon>
        <taxon>Orobanchaceae</taxon>
        <taxon>Rehmannieae</taxon>
        <taxon>Rehmannia</taxon>
    </lineage>
</organism>
<evidence type="ECO:0000256" key="1">
    <source>
        <dbReference type="ARBA" id="ARBA00046339"/>
    </source>
</evidence>
<keyword evidence="3" id="KW-1185">Reference proteome</keyword>
<dbReference type="EMBL" id="JABTTQ020002067">
    <property type="protein sequence ID" value="KAK6125929.1"/>
    <property type="molecule type" value="Genomic_DNA"/>
</dbReference>